<feature type="domain" description="PKD/Chitinase" evidence="2">
    <location>
        <begin position="41"/>
        <end position="120"/>
    </location>
</feature>
<sequence>MKKYFKIILSVFITLAIAACDMDDDSLNVDLEGLAAPSDLGATFQITQDNSGVVTIIPTGSGATQYSVDFGDGSPSADEIKPGETVTHVYAEGDYDVVVTGTNLAGKTGQGTQPLTVSFRQPENLEVVISKGTDGYSVTVSASADYAAMFEVYFGEVEAEDPTPLMIGESVTHTYAEIGTYDIKVVALSGGSATVEYTETVEMTGPVPAPTPNKLPESVISLFSNAYTNVPVDMWITDWSQAELEETDIEGNDVKKYSNLNFVGVITESTQIDATGMTHFRTDIFSLDAETFRVKLVDFGPDGAWQGGDDVEHEVVFENIPQGEWVTLDIPLEDFTGLTTRANISQLIYSAAPAGETTVLVDNVFFYDDRVQVPTSPVMAAPTPVHVEADVQSIFSDKYTDPAGVNYFPNWGQTTTYEMVSINGNSAIKYGNANYEGIDIGESLNLTGFDYVHIDVWSGDYTSIPFFLIAPGPIERSVTLDLMPNQWNSIQIPLSEFTSQGLDVSDIFQFKFDVTAAPGGTFYIDNLYFSSASNATTVTLPVTFENSSLTYSLLPFEGAETAIEANPYPGGINPSSTVVKFTKTVDSQPWAGATLELEAPIDFSSTTKISVKVYSPKAGIPVLMKLENSNDNNIKSEVSVVTSKENQWEELVFDFSTVGIDTAQEFGKVIMFFEFGDGSMLPGDGTVYYYDDIQLIN</sequence>
<dbReference type="InterPro" id="IPR000601">
    <property type="entry name" value="PKD_dom"/>
</dbReference>
<dbReference type="InterPro" id="IPR013783">
    <property type="entry name" value="Ig-like_fold"/>
</dbReference>
<dbReference type="Pfam" id="PF00801">
    <property type="entry name" value="PKD"/>
    <property type="match status" value="1"/>
</dbReference>
<feature type="chain" id="PRO_5045615055" evidence="1">
    <location>
        <begin position="19"/>
        <end position="697"/>
    </location>
</feature>
<dbReference type="RefSeq" id="WP_380739154.1">
    <property type="nucleotide sequence ID" value="NZ_JBHTJP010000035.1"/>
</dbReference>
<dbReference type="SUPFAM" id="SSF49785">
    <property type="entry name" value="Galactose-binding domain-like"/>
    <property type="match status" value="1"/>
</dbReference>
<organism evidence="3 4">
    <name type="scientific">Salinimicrobium gaetbulicola</name>
    <dbReference type="NCBI Taxonomy" id="999702"/>
    <lineage>
        <taxon>Bacteria</taxon>
        <taxon>Pseudomonadati</taxon>
        <taxon>Bacteroidota</taxon>
        <taxon>Flavobacteriia</taxon>
        <taxon>Flavobacteriales</taxon>
        <taxon>Flavobacteriaceae</taxon>
        <taxon>Salinimicrobium</taxon>
    </lineage>
</organism>
<comment type="caution">
    <text evidence="3">The sequence shown here is derived from an EMBL/GenBank/DDBJ whole genome shotgun (WGS) entry which is preliminary data.</text>
</comment>
<reference evidence="4" key="1">
    <citation type="journal article" date="2019" name="Int. J. Syst. Evol. Microbiol.">
        <title>The Global Catalogue of Microorganisms (GCM) 10K type strain sequencing project: providing services to taxonomists for standard genome sequencing and annotation.</title>
        <authorList>
            <consortium name="The Broad Institute Genomics Platform"/>
            <consortium name="The Broad Institute Genome Sequencing Center for Infectious Disease"/>
            <person name="Wu L."/>
            <person name="Ma J."/>
        </authorList>
    </citation>
    <scope>NUCLEOTIDE SEQUENCE [LARGE SCALE GENOMIC DNA]</scope>
    <source>
        <strain evidence="4">CCUG 60898</strain>
    </source>
</reference>
<evidence type="ECO:0000313" key="3">
    <source>
        <dbReference type="EMBL" id="MFD0977126.1"/>
    </source>
</evidence>
<dbReference type="Gene3D" id="2.60.40.10">
    <property type="entry name" value="Immunoglobulins"/>
    <property type="match status" value="1"/>
</dbReference>
<keyword evidence="1" id="KW-0732">Signal</keyword>
<feature type="domain" description="PKD/Chitinase" evidence="2">
    <location>
        <begin position="123"/>
        <end position="206"/>
    </location>
</feature>
<dbReference type="Proteomes" id="UP001597100">
    <property type="component" value="Unassembled WGS sequence"/>
</dbReference>
<dbReference type="SMART" id="SM00089">
    <property type="entry name" value="PKD"/>
    <property type="match status" value="2"/>
</dbReference>
<name>A0ABW3IG96_9FLAO</name>
<proteinExistence type="predicted"/>
<dbReference type="PROSITE" id="PS51257">
    <property type="entry name" value="PROKAR_LIPOPROTEIN"/>
    <property type="match status" value="1"/>
</dbReference>
<evidence type="ECO:0000313" key="4">
    <source>
        <dbReference type="Proteomes" id="UP001597100"/>
    </source>
</evidence>
<accession>A0ABW3IG96</accession>
<dbReference type="InterPro" id="IPR008979">
    <property type="entry name" value="Galactose-bd-like_sf"/>
</dbReference>
<dbReference type="SUPFAM" id="SSF49299">
    <property type="entry name" value="PKD domain"/>
    <property type="match status" value="1"/>
</dbReference>
<keyword evidence="4" id="KW-1185">Reference proteome</keyword>
<feature type="signal peptide" evidence="1">
    <location>
        <begin position="1"/>
        <end position="18"/>
    </location>
</feature>
<dbReference type="InterPro" id="IPR035986">
    <property type="entry name" value="PKD_dom_sf"/>
</dbReference>
<dbReference type="InterPro" id="IPR022409">
    <property type="entry name" value="PKD/Chitinase_dom"/>
</dbReference>
<gene>
    <name evidence="3" type="ORF">ACFQ1G_10005</name>
</gene>
<protein>
    <submittedName>
        <fullName evidence="3">PKD domain-containing protein</fullName>
    </submittedName>
</protein>
<dbReference type="Gene3D" id="2.60.120.430">
    <property type="entry name" value="Galactose-binding lectin"/>
    <property type="match status" value="2"/>
</dbReference>
<dbReference type="CDD" id="cd00146">
    <property type="entry name" value="PKD"/>
    <property type="match status" value="1"/>
</dbReference>
<evidence type="ECO:0000256" key="1">
    <source>
        <dbReference type="SAM" id="SignalP"/>
    </source>
</evidence>
<dbReference type="EMBL" id="JBHTJP010000035">
    <property type="protein sequence ID" value="MFD0977126.1"/>
    <property type="molecule type" value="Genomic_DNA"/>
</dbReference>
<evidence type="ECO:0000259" key="2">
    <source>
        <dbReference type="SMART" id="SM00089"/>
    </source>
</evidence>